<dbReference type="Gene3D" id="1.20.1740.10">
    <property type="entry name" value="Amino acid/polyamine transporter I"/>
    <property type="match status" value="1"/>
</dbReference>
<organism evidence="6 7">
    <name type="scientific">Actinomycetospora endophytica</name>
    <dbReference type="NCBI Taxonomy" id="2291215"/>
    <lineage>
        <taxon>Bacteria</taxon>
        <taxon>Bacillati</taxon>
        <taxon>Actinomycetota</taxon>
        <taxon>Actinomycetes</taxon>
        <taxon>Pseudonocardiales</taxon>
        <taxon>Pseudonocardiaceae</taxon>
        <taxon>Actinomycetospora</taxon>
    </lineage>
</organism>
<feature type="transmembrane region" description="Helical" evidence="5">
    <location>
        <begin position="174"/>
        <end position="196"/>
    </location>
</feature>
<dbReference type="Proteomes" id="UP001199469">
    <property type="component" value="Unassembled WGS sequence"/>
</dbReference>
<feature type="transmembrane region" description="Helical" evidence="5">
    <location>
        <begin position="365"/>
        <end position="385"/>
    </location>
</feature>
<dbReference type="Pfam" id="PF13520">
    <property type="entry name" value="AA_permease_2"/>
    <property type="match status" value="1"/>
</dbReference>
<comment type="subcellular location">
    <subcellularLocation>
        <location evidence="1">Membrane</location>
        <topology evidence="1">Multi-pass membrane protein</topology>
    </subcellularLocation>
</comment>
<feature type="transmembrane region" description="Helical" evidence="5">
    <location>
        <begin position="259"/>
        <end position="280"/>
    </location>
</feature>
<feature type="transmembrane region" description="Helical" evidence="5">
    <location>
        <begin position="59"/>
        <end position="83"/>
    </location>
</feature>
<feature type="transmembrane region" description="Helical" evidence="5">
    <location>
        <begin position="320"/>
        <end position="344"/>
    </location>
</feature>
<comment type="caution">
    <text evidence="6">The sequence shown here is derived from an EMBL/GenBank/DDBJ whole genome shotgun (WGS) entry which is preliminary data.</text>
</comment>
<evidence type="ECO:0000313" key="7">
    <source>
        <dbReference type="Proteomes" id="UP001199469"/>
    </source>
</evidence>
<sequence>MWGATLSKRLLVGRPMASTRLGETLLPRWLALPIFCSDALSSVAYATESILVALSAGGLAFFADAPWITVLVAAVLVIVVASYRQTCRAYPRGGGSYIVSHENLGSSAGLVAAAALLVDYVMTVAVSVVAGTAAITSAIPEAAPHAVAIAVGLVVVLTVVNLRGLRETGTAFAAPTYGFVLVVFVMFGWAAVRGLLGHHLVAESAHLPVLPTEHAAGLLAVLLVLRAFAQGCTALTGVEAISNGVPVFRTPKAKNAASTLGLLAALAVTMGVGITALAVISGVHTAADPAQLGLPPGTAPRTVLAQVAAAVFGDGTVGFYAVQTLTAGILILAANTSFNGFPVLASILARDRYLPRQFYTRGDRLVFSNGIVLLALFAIVLIWSFDANVNALIQLYVVGVFIAFTLSQLGMVRHWQRRLAAPDVEGRAGMRRAQTINAVGAVATGTVLLVVLVTKFLDGAWIVVLAVPVLFVMMRGVSRHYATVADETAIGADRPLGPSRNHVLVLVSSINGPTLRALAYARFLRPDTLTAITVPVDDEPEQLRRDWDAADTGVALTVIDSPYREITRPILKYVRDFPRRGPRDVVTVVIPEYVVGHWWEQLLHNQSALRLKARLLFQPAVVVIDVPWHLRSAAVAPVAVGAGDVVSAHGSEAPTPSHPAGSA</sequence>
<gene>
    <name evidence="6" type="ORF">LQ327_17850</name>
</gene>
<evidence type="ECO:0000256" key="3">
    <source>
        <dbReference type="ARBA" id="ARBA00022989"/>
    </source>
</evidence>
<keyword evidence="3 5" id="KW-1133">Transmembrane helix</keyword>
<keyword evidence="4 5" id="KW-0472">Membrane</keyword>
<feature type="transmembrane region" description="Helical" evidence="5">
    <location>
        <begin position="142"/>
        <end position="162"/>
    </location>
</feature>
<protein>
    <submittedName>
        <fullName evidence="6">APC family permease</fullName>
    </submittedName>
</protein>
<evidence type="ECO:0000256" key="2">
    <source>
        <dbReference type="ARBA" id="ARBA00022692"/>
    </source>
</evidence>
<evidence type="ECO:0000256" key="5">
    <source>
        <dbReference type="SAM" id="Phobius"/>
    </source>
</evidence>
<keyword evidence="7" id="KW-1185">Reference proteome</keyword>
<keyword evidence="2 5" id="KW-0812">Transmembrane</keyword>
<evidence type="ECO:0000313" key="6">
    <source>
        <dbReference type="EMBL" id="MCD2195235.1"/>
    </source>
</evidence>
<evidence type="ECO:0000256" key="4">
    <source>
        <dbReference type="ARBA" id="ARBA00023136"/>
    </source>
</evidence>
<dbReference type="EMBL" id="JAJNDB010000003">
    <property type="protein sequence ID" value="MCD2195235.1"/>
    <property type="molecule type" value="Genomic_DNA"/>
</dbReference>
<dbReference type="InterPro" id="IPR053153">
    <property type="entry name" value="APC_K+_Transporter"/>
</dbReference>
<accession>A0ABS8PAD6</accession>
<feature type="transmembrane region" description="Helical" evidence="5">
    <location>
        <begin position="391"/>
        <end position="412"/>
    </location>
</feature>
<dbReference type="PANTHER" id="PTHR47704">
    <property type="entry name" value="POTASSIUM TRANSPORTER KIMA"/>
    <property type="match status" value="1"/>
</dbReference>
<reference evidence="6 7" key="1">
    <citation type="submission" date="2021-11" db="EMBL/GenBank/DDBJ databases">
        <title>Draft genome sequence of Actinomycetospora sp. SF1 isolated from the rhizosphere soil.</title>
        <authorList>
            <person name="Duangmal K."/>
            <person name="Chantavorakit T."/>
        </authorList>
    </citation>
    <scope>NUCLEOTIDE SEQUENCE [LARGE SCALE GENOMIC DNA]</scope>
    <source>
        <strain evidence="6 7">TBRC 5722</strain>
    </source>
</reference>
<feature type="transmembrane region" description="Helical" evidence="5">
    <location>
        <begin position="459"/>
        <end position="477"/>
    </location>
</feature>
<name>A0ABS8PAD6_9PSEU</name>
<feature type="transmembrane region" description="Helical" evidence="5">
    <location>
        <begin position="216"/>
        <end position="238"/>
    </location>
</feature>
<feature type="transmembrane region" description="Helical" evidence="5">
    <location>
        <begin position="104"/>
        <end position="130"/>
    </location>
</feature>
<feature type="transmembrane region" description="Helical" evidence="5">
    <location>
        <begin position="433"/>
        <end position="453"/>
    </location>
</feature>
<dbReference type="InterPro" id="IPR002293">
    <property type="entry name" value="AA/rel_permease1"/>
</dbReference>
<proteinExistence type="predicted"/>
<dbReference type="PANTHER" id="PTHR47704:SF1">
    <property type="entry name" value="POTASSIUM TRANSPORTER KIMA"/>
    <property type="match status" value="1"/>
</dbReference>
<evidence type="ECO:0000256" key="1">
    <source>
        <dbReference type="ARBA" id="ARBA00004141"/>
    </source>
</evidence>